<evidence type="ECO:0000256" key="2">
    <source>
        <dbReference type="ARBA" id="ARBA00022737"/>
    </source>
</evidence>
<dbReference type="AlphaFoldDB" id="A0A6P3YCC5"/>
<evidence type="ECO:0000256" key="5">
    <source>
        <dbReference type="PROSITE-ProRule" id="PRU00221"/>
    </source>
</evidence>
<dbReference type="InterPro" id="IPR015943">
    <property type="entry name" value="WD40/YVTN_repeat-like_dom_sf"/>
</dbReference>
<dbReference type="OrthoDB" id="239865at2759"/>
<dbReference type="PROSITE" id="PS00678">
    <property type="entry name" value="WD_REPEATS_1"/>
    <property type="match status" value="1"/>
</dbReference>
<dbReference type="SMART" id="SM00320">
    <property type="entry name" value="WD40"/>
    <property type="match status" value="4"/>
</dbReference>
<dbReference type="PANTHER" id="PTHR13211">
    <property type="entry name" value="TELOMERASE CAJAL BODY PROTEIN 1"/>
    <property type="match status" value="1"/>
</dbReference>
<organism evidence="7 8">
    <name type="scientific">Dinoponera quadriceps</name>
    <name type="common">South American ant</name>
    <dbReference type="NCBI Taxonomy" id="609295"/>
    <lineage>
        <taxon>Eukaryota</taxon>
        <taxon>Metazoa</taxon>
        <taxon>Ecdysozoa</taxon>
        <taxon>Arthropoda</taxon>
        <taxon>Hexapoda</taxon>
        <taxon>Insecta</taxon>
        <taxon>Pterygota</taxon>
        <taxon>Neoptera</taxon>
        <taxon>Endopterygota</taxon>
        <taxon>Hymenoptera</taxon>
        <taxon>Apocrita</taxon>
        <taxon>Aculeata</taxon>
        <taxon>Formicoidea</taxon>
        <taxon>Formicidae</taxon>
        <taxon>Ponerinae</taxon>
        <taxon>Ponerini</taxon>
        <taxon>Dinoponera</taxon>
    </lineage>
</organism>
<reference evidence="8" key="1">
    <citation type="submission" date="2025-08" db="UniProtKB">
        <authorList>
            <consortium name="RefSeq"/>
        </authorList>
    </citation>
    <scope>IDENTIFICATION</scope>
</reference>
<feature type="region of interest" description="Disordered" evidence="6">
    <location>
        <begin position="72"/>
        <end position="107"/>
    </location>
</feature>
<accession>A0A6P3YCC5</accession>
<name>A0A6P3YCC5_DINQU</name>
<feature type="compositionally biased region" description="Polar residues" evidence="6">
    <location>
        <begin position="96"/>
        <end position="107"/>
    </location>
</feature>
<dbReference type="GeneID" id="106751628"/>
<evidence type="ECO:0000256" key="1">
    <source>
        <dbReference type="ARBA" id="ARBA00022574"/>
    </source>
</evidence>
<dbReference type="SUPFAM" id="SSF50978">
    <property type="entry name" value="WD40 repeat-like"/>
    <property type="match status" value="1"/>
</dbReference>
<dbReference type="GO" id="GO:0003723">
    <property type="term" value="F:RNA binding"/>
    <property type="evidence" value="ECO:0007669"/>
    <property type="project" value="TreeGrafter"/>
</dbReference>
<dbReference type="CTD" id="33865"/>
<feature type="compositionally biased region" description="Basic and acidic residues" evidence="6">
    <location>
        <begin position="81"/>
        <end position="95"/>
    </location>
</feature>
<gene>
    <name evidence="8" type="primary">LOC106751628</name>
</gene>
<proteinExistence type="inferred from homology"/>
<evidence type="ECO:0000256" key="6">
    <source>
        <dbReference type="SAM" id="MobiDB-lite"/>
    </source>
</evidence>
<dbReference type="Proteomes" id="UP000515204">
    <property type="component" value="Unplaced"/>
</dbReference>
<dbReference type="Gene3D" id="2.130.10.10">
    <property type="entry name" value="YVTN repeat-like/Quinoprotein amine dehydrogenase"/>
    <property type="match status" value="2"/>
</dbReference>
<evidence type="ECO:0000313" key="8">
    <source>
        <dbReference type="RefSeq" id="XP_014488078.1"/>
    </source>
</evidence>
<dbReference type="PROSITE" id="PS50082">
    <property type="entry name" value="WD_REPEATS_2"/>
    <property type="match status" value="1"/>
</dbReference>
<keyword evidence="2" id="KW-0677">Repeat</keyword>
<dbReference type="RefSeq" id="XP_014488078.1">
    <property type="nucleotide sequence ID" value="XM_014632592.1"/>
</dbReference>
<comment type="similarity">
    <text evidence="3">Belongs to the TCAB1 family.</text>
</comment>
<dbReference type="InterPro" id="IPR019775">
    <property type="entry name" value="WD40_repeat_CS"/>
</dbReference>
<evidence type="ECO:0000256" key="3">
    <source>
        <dbReference type="ARBA" id="ARBA00038279"/>
    </source>
</evidence>
<feature type="repeat" description="WD" evidence="5">
    <location>
        <begin position="397"/>
        <end position="428"/>
    </location>
</feature>
<dbReference type="KEGG" id="dqu:106751628"/>
<dbReference type="InterPro" id="IPR051150">
    <property type="entry name" value="SWT21/TCAB1_mRNA_Telomere"/>
</dbReference>
<keyword evidence="1 5" id="KW-0853">WD repeat</keyword>
<dbReference type="InterPro" id="IPR001680">
    <property type="entry name" value="WD40_rpt"/>
</dbReference>
<sequence>MEMDCNVKSRLSRPTVHEEEILNRNDIKTIIYENQRQQGDEFSQTKDSSDMTNETSLELNIVPASNNIDFQIPSQSNVHSGESKEAESSEIHEITNNDAALNTTESKNMNLEDRESTNSSYFQYNWSIAPKLLYVATEEYQPIDLYENFTKGCQWSPDGTCLLVPSDDCRMRIYELPRELYSGKIPSDFAWTNFASALTVKEGGLIYDTCWFPFMSAWDASTCCFLSTSKDNPVHLWDAITGELRATYRAYNQVDEIEASLSTRFVNVGSEVWCGFKNAVRTFDTNRPGRQTHDIFFKHDFPNMIGLVSCIRENPIMPGLVAFGSYSKCIGLYKDGPICTFETGCGVTQVEFSSCGTKLYSVVRKGSEFLCWDLRNPGTLLYCLKGRQSDTNQRIYFAITPDDKQIVSGGTDGTITVWEFSDDITADNNENLNPKCKIELSRDCINGVSLHRSLPILATSSGQRQCHVENMRRDNSVRLWWAS</sequence>
<protein>
    <recommendedName>
        <fullName evidence="4">WD repeat-containing protein 79</fullName>
    </recommendedName>
</protein>
<dbReference type="GO" id="GO:0030576">
    <property type="term" value="P:Cajal body organization"/>
    <property type="evidence" value="ECO:0007669"/>
    <property type="project" value="TreeGrafter"/>
</dbReference>
<dbReference type="GO" id="GO:0015030">
    <property type="term" value="C:Cajal body"/>
    <property type="evidence" value="ECO:0007669"/>
    <property type="project" value="TreeGrafter"/>
</dbReference>
<dbReference type="PANTHER" id="PTHR13211:SF0">
    <property type="entry name" value="TELOMERASE CAJAL BODY PROTEIN 1"/>
    <property type="match status" value="1"/>
</dbReference>
<evidence type="ECO:0000313" key="7">
    <source>
        <dbReference type="Proteomes" id="UP000515204"/>
    </source>
</evidence>
<dbReference type="InterPro" id="IPR036322">
    <property type="entry name" value="WD40_repeat_dom_sf"/>
</dbReference>
<evidence type="ECO:0000256" key="4">
    <source>
        <dbReference type="ARBA" id="ARBA00041558"/>
    </source>
</evidence>
<dbReference type="Pfam" id="PF00400">
    <property type="entry name" value="WD40"/>
    <property type="match status" value="1"/>
</dbReference>
<keyword evidence="7" id="KW-1185">Reference proteome</keyword>